<comment type="caution">
    <text evidence="1">The sequence shown here is derived from an EMBL/GenBank/DDBJ whole genome shotgun (WGS) entry which is preliminary data.</text>
</comment>
<proteinExistence type="predicted"/>
<gene>
    <name evidence="1" type="ORF">MENT_LOCUS51572</name>
</gene>
<reference evidence="1 2" key="1">
    <citation type="submission" date="2020-08" db="EMBL/GenBank/DDBJ databases">
        <authorList>
            <person name="Koutsovoulos G."/>
            <person name="Danchin GJ E."/>
        </authorList>
    </citation>
    <scope>NUCLEOTIDE SEQUENCE [LARGE SCALE GENOMIC DNA]</scope>
</reference>
<dbReference type="GO" id="GO:0005829">
    <property type="term" value="C:cytosol"/>
    <property type="evidence" value="ECO:0007669"/>
    <property type="project" value="TreeGrafter"/>
</dbReference>
<dbReference type="GO" id="GO:0009263">
    <property type="term" value="P:deoxyribonucleotide biosynthetic process"/>
    <property type="evidence" value="ECO:0007669"/>
    <property type="project" value="InterPro"/>
</dbReference>
<dbReference type="GO" id="GO:0004748">
    <property type="term" value="F:ribonucleoside-diphosphate reductase activity, thioredoxin disulfide as acceptor"/>
    <property type="evidence" value="ECO:0007669"/>
    <property type="project" value="TreeGrafter"/>
</dbReference>
<dbReference type="InterPro" id="IPR000358">
    <property type="entry name" value="RNR_small_fam"/>
</dbReference>
<dbReference type="PANTHER" id="PTHR23409">
    <property type="entry name" value="RIBONUCLEOSIDE-DIPHOSPHATE REDUCTASE SMALL CHAIN"/>
    <property type="match status" value="1"/>
</dbReference>
<name>A0A6V7XG20_MELEN</name>
<dbReference type="EMBL" id="CAJEWN010001542">
    <property type="protein sequence ID" value="CAD2198276.1"/>
    <property type="molecule type" value="Genomic_DNA"/>
</dbReference>
<sequence>MSFHKIDRDSINSITNALDFFQVPPTNVSISSSKNFEILPSNPLSDTPYHFKIHSSQNYIDLSKVYLFTEFRIKKVDTDGKLTNLIATDNVAPIQLIGQTFINNMRINVNGREIFNSNSLYAYKTYFSHELSYSLGAKNSHLNAAGYYYDSDTNLEGGTAFTTSKSLFSLSKTAQFISKLDADIFNQPLYLINHCEIDVEILPNEAKFVLIAPPANGVAQTSAYQFEVVSCKLYVKKVDLMDGLSLDIARKLETKPARYAIRKTMMKPLFISQGRYEFNANLFMDQIPRRLTLGLVANSDYVGNIGRSPFNFQHFNVREISIIANGRPYPQAPYDFDYKNGRYVRAFHDMNEGTGLINSNENNGITYQQYGKTHCIYVFNLTNSGDDNSGAFDLIKNGTTAVHIKFSQPVPDGGAMLIVMGEADSLIMLDKNRTIASDTTI</sequence>
<protein>
    <submittedName>
        <fullName evidence="1">Uncharacterized protein</fullName>
    </submittedName>
</protein>
<dbReference type="OrthoDB" id="5870771at2759"/>
<dbReference type="AlphaFoldDB" id="A0A6V7XG20"/>
<dbReference type="Proteomes" id="UP000580250">
    <property type="component" value="Unassembled WGS sequence"/>
</dbReference>
<accession>A0A6V7XG20</accession>
<organism evidence="1 2">
    <name type="scientific">Meloidogyne enterolobii</name>
    <name type="common">Root-knot nematode worm</name>
    <name type="synonym">Meloidogyne mayaguensis</name>
    <dbReference type="NCBI Taxonomy" id="390850"/>
    <lineage>
        <taxon>Eukaryota</taxon>
        <taxon>Metazoa</taxon>
        <taxon>Ecdysozoa</taxon>
        <taxon>Nematoda</taxon>
        <taxon>Chromadorea</taxon>
        <taxon>Rhabditida</taxon>
        <taxon>Tylenchina</taxon>
        <taxon>Tylenchomorpha</taxon>
        <taxon>Tylenchoidea</taxon>
        <taxon>Meloidogynidae</taxon>
        <taxon>Meloidogyninae</taxon>
        <taxon>Meloidogyne</taxon>
    </lineage>
</organism>
<evidence type="ECO:0000313" key="1">
    <source>
        <dbReference type="EMBL" id="CAD2198276.1"/>
    </source>
</evidence>
<dbReference type="PANTHER" id="PTHR23409:SF21">
    <property type="entry name" value="CAPSID PROTEIN"/>
    <property type="match status" value="1"/>
</dbReference>
<evidence type="ECO:0000313" key="2">
    <source>
        <dbReference type="Proteomes" id="UP000580250"/>
    </source>
</evidence>